<dbReference type="GO" id="GO:0010945">
    <property type="term" value="F:coenzyme A diphosphatase activity"/>
    <property type="evidence" value="ECO:0007669"/>
    <property type="project" value="InterPro"/>
</dbReference>
<dbReference type="OMA" id="LCILEPF"/>
<dbReference type="STRING" id="671144.I4Y9R8"/>
<sequence length="258" mass="29151">MTTLKLDDVNGLNVESKERLRNLSNIIPPMGYDKGKQAAVMVALFIGRLGDLHVLLSQRSDFLSSYPGDTCLIGGRKEPSDVDVEYTARREAEEEIGLPIDYDCVRYVATLPPHLAGYGLSAVTVWPIVCLITDRALVPMLNEDEVQRIFSHPLESFLSHRPDKLLLRLGHLEDESDAYHWHFDDVDPVSSRHSLRKHVFETGRNTIKPILGFTARVMIRVAEIACQRPASFIVDAPNQIPELERVKISQERRTTARL</sequence>
<dbReference type="PROSITE" id="PS51462">
    <property type="entry name" value="NUDIX"/>
    <property type="match status" value="1"/>
</dbReference>
<dbReference type="GeneID" id="18472973"/>
<dbReference type="InterPro" id="IPR015797">
    <property type="entry name" value="NUDIX_hydrolase-like_dom_sf"/>
</dbReference>
<dbReference type="RefSeq" id="XP_006959243.1">
    <property type="nucleotide sequence ID" value="XM_006959181.1"/>
</dbReference>
<dbReference type="KEGG" id="wse:WALSEDRAFT_57997"/>
<proteinExistence type="predicted"/>
<protein>
    <recommendedName>
        <fullName evidence="1">Nudix hydrolase domain-containing protein</fullName>
    </recommendedName>
</protein>
<name>I4Y9R8_WALMC</name>
<dbReference type="AlphaFoldDB" id="I4Y9R8"/>
<dbReference type="eggNOG" id="KOG3069">
    <property type="taxonomic scope" value="Eukaryota"/>
</dbReference>
<organism evidence="2 3">
    <name type="scientific">Wallemia mellicola (strain ATCC MYA-4683 / CBS 633.66)</name>
    <name type="common">Wallemia sebi (CBS 633.66)</name>
    <dbReference type="NCBI Taxonomy" id="671144"/>
    <lineage>
        <taxon>Eukaryota</taxon>
        <taxon>Fungi</taxon>
        <taxon>Dikarya</taxon>
        <taxon>Basidiomycota</taxon>
        <taxon>Wallemiomycotina</taxon>
        <taxon>Wallemiomycetes</taxon>
        <taxon>Wallemiales</taxon>
        <taxon>Wallemiaceae</taxon>
        <taxon>Wallemia</taxon>
    </lineage>
</organism>
<dbReference type="GO" id="GO:0015938">
    <property type="term" value="P:coenzyme A catabolic process"/>
    <property type="evidence" value="ECO:0007669"/>
    <property type="project" value="TreeGrafter"/>
</dbReference>
<dbReference type="Proteomes" id="UP000005242">
    <property type="component" value="Unassembled WGS sequence"/>
</dbReference>
<dbReference type="EMBL" id="JH668237">
    <property type="protein sequence ID" value="EIM20710.1"/>
    <property type="molecule type" value="Genomic_DNA"/>
</dbReference>
<feature type="domain" description="Nudix hydrolase" evidence="1">
    <location>
        <begin position="35"/>
        <end position="175"/>
    </location>
</feature>
<dbReference type="SUPFAM" id="SSF55811">
    <property type="entry name" value="Nudix"/>
    <property type="match status" value="1"/>
</dbReference>
<dbReference type="InterPro" id="IPR000086">
    <property type="entry name" value="NUDIX_hydrolase_dom"/>
</dbReference>
<dbReference type="Gene3D" id="3.90.79.10">
    <property type="entry name" value="Nucleoside Triphosphate Pyrophosphohydrolase"/>
    <property type="match status" value="1"/>
</dbReference>
<evidence type="ECO:0000313" key="3">
    <source>
        <dbReference type="Proteomes" id="UP000005242"/>
    </source>
</evidence>
<accession>I4Y9R8</accession>
<keyword evidence="3" id="KW-1185">Reference proteome</keyword>
<dbReference type="PANTHER" id="PTHR12992">
    <property type="entry name" value="NUDIX HYDROLASE"/>
    <property type="match status" value="1"/>
</dbReference>
<dbReference type="InParanoid" id="I4Y9R8"/>
<evidence type="ECO:0000313" key="2">
    <source>
        <dbReference type="EMBL" id="EIM20710.1"/>
    </source>
</evidence>
<dbReference type="HOGENOM" id="CLU_040940_2_0_1"/>
<dbReference type="OrthoDB" id="10260614at2759"/>
<dbReference type="InterPro" id="IPR045121">
    <property type="entry name" value="CoAse"/>
</dbReference>
<dbReference type="Pfam" id="PF00293">
    <property type="entry name" value="NUDIX"/>
    <property type="match status" value="1"/>
</dbReference>
<evidence type="ECO:0000259" key="1">
    <source>
        <dbReference type="PROSITE" id="PS51462"/>
    </source>
</evidence>
<gene>
    <name evidence="2" type="ORF">WALSEDRAFT_57997</name>
</gene>
<dbReference type="PANTHER" id="PTHR12992:SF45">
    <property type="entry name" value="NUDIX HYDROLASE DOMAIN-CONTAINING PROTEIN"/>
    <property type="match status" value="1"/>
</dbReference>
<dbReference type="CDD" id="cd03426">
    <property type="entry name" value="NUDIX_CoAse_Nudt7"/>
    <property type="match status" value="1"/>
</dbReference>
<reference evidence="2 3" key="1">
    <citation type="journal article" date="2012" name="Fungal Genet. Biol.">
        <title>The genome of the xerotolerant mold Wallemia sebi reveals adaptations to osmotic stress and suggests cryptic sexual reproduction.</title>
        <authorList>
            <person name="Padamsee M."/>
            <person name="Kumar T.K.A."/>
            <person name="Riley R."/>
            <person name="Binder M."/>
            <person name="Boyd A."/>
            <person name="Calvo A.M."/>
            <person name="Furukawa K."/>
            <person name="Hesse C."/>
            <person name="Hohmann S."/>
            <person name="James T.Y."/>
            <person name="LaButti K."/>
            <person name="Lapidus A."/>
            <person name="Lindquist E."/>
            <person name="Lucas S."/>
            <person name="Miller K."/>
            <person name="Shantappa S."/>
            <person name="Grigoriev I.V."/>
            <person name="Hibbett D.S."/>
            <person name="McLaughlin D.J."/>
            <person name="Spatafora J.W."/>
            <person name="Aime M.C."/>
        </authorList>
    </citation>
    <scope>NUCLEOTIDE SEQUENCE [LARGE SCALE GENOMIC DNA]</scope>
    <source>
        <strain evidence="3">ATCC MYA-4683 / CBS 633.66</strain>
    </source>
</reference>